<keyword evidence="2 3" id="KW-0040">ANK repeat</keyword>
<name>A0A3P6CBV2_BRAOL</name>
<keyword evidence="1" id="KW-0677">Repeat</keyword>
<evidence type="ECO:0000256" key="4">
    <source>
        <dbReference type="SAM" id="MobiDB-lite"/>
    </source>
</evidence>
<evidence type="ECO:0000256" key="3">
    <source>
        <dbReference type="PROSITE-ProRule" id="PRU00023"/>
    </source>
</evidence>
<dbReference type="FunFam" id="1.25.40.20:FF:000477">
    <property type="entry name" value="Ankyrin repeat family protein"/>
    <property type="match status" value="1"/>
</dbReference>
<evidence type="ECO:0000256" key="2">
    <source>
        <dbReference type="ARBA" id="ARBA00023043"/>
    </source>
</evidence>
<gene>
    <name evidence="5" type="ORF">BOLC4T26874H</name>
</gene>
<feature type="repeat" description="ANK" evidence="3">
    <location>
        <begin position="69"/>
        <end position="101"/>
    </location>
</feature>
<dbReference type="InterPro" id="IPR036770">
    <property type="entry name" value="Ankyrin_rpt-contain_sf"/>
</dbReference>
<protein>
    <submittedName>
        <fullName evidence="5">Uncharacterized protein</fullName>
    </submittedName>
</protein>
<dbReference type="SUPFAM" id="SSF48403">
    <property type="entry name" value="Ankyrin repeat"/>
    <property type="match status" value="1"/>
</dbReference>
<feature type="region of interest" description="Disordered" evidence="4">
    <location>
        <begin position="240"/>
        <end position="260"/>
    </location>
</feature>
<evidence type="ECO:0000313" key="5">
    <source>
        <dbReference type="EMBL" id="VDD12886.1"/>
    </source>
</evidence>
<accession>A0A3P6CBV2</accession>
<dbReference type="PANTHER" id="PTHR24186:SF38">
    <property type="entry name" value="ANKYRIN REPEAT FAMILY PROTEIN"/>
    <property type="match status" value="1"/>
</dbReference>
<proteinExistence type="predicted"/>
<dbReference type="Gene3D" id="1.25.40.20">
    <property type="entry name" value="Ankyrin repeat-containing domain"/>
    <property type="match status" value="3"/>
</dbReference>
<dbReference type="SMART" id="SM00248">
    <property type="entry name" value="ANK"/>
    <property type="match status" value="5"/>
</dbReference>
<reference evidence="5" key="1">
    <citation type="submission" date="2018-11" db="EMBL/GenBank/DDBJ databases">
        <authorList>
            <consortium name="Genoscope - CEA"/>
            <person name="William W."/>
        </authorList>
    </citation>
    <scope>NUCLEOTIDE SEQUENCE</scope>
</reference>
<dbReference type="EMBL" id="LR031873">
    <property type="protein sequence ID" value="VDD12886.1"/>
    <property type="molecule type" value="Genomic_DNA"/>
</dbReference>
<feature type="compositionally biased region" description="Basic residues" evidence="4">
    <location>
        <begin position="241"/>
        <end position="253"/>
    </location>
</feature>
<dbReference type="PROSITE" id="PS50297">
    <property type="entry name" value="ANK_REP_REGION"/>
    <property type="match status" value="1"/>
</dbReference>
<dbReference type="AlphaFoldDB" id="A0A3P6CBV2"/>
<dbReference type="PROSITE" id="PS50088">
    <property type="entry name" value="ANK_REPEAT"/>
    <property type="match status" value="1"/>
</dbReference>
<sequence>MQPIFIAIIQNDIPAFLGLVEERELWLEVRNVEQDNSTVLHMAANHGHGELVSKIIELKRSLIFSRNAHGNTPLHLAALLGDVNTVRTLLEFGSETCSQNNNYQTPLHLVCRSISTEAARIFAEKTRFVSLDELKFALSSGSTCVTRIVLERFPDLARKLAWLVEDSLTTLLHHACDRGNLELISILLGLDQGLEKDRATNGLSPLHLAVLRRRVVVLEEFLEKAPFSFSSLTRSKDSLSSRHKKQKHRCLHFHGRESGN</sequence>
<dbReference type="InterPro" id="IPR002110">
    <property type="entry name" value="Ankyrin_rpt"/>
</dbReference>
<dbReference type="GO" id="GO:0005886">
    <property type="term" value="C:plasma membrane"/>
    <property type="evidence" value="ECO:0007669"/>
    <property type="project" value="TreeGrafter"/>
</dbReference>
<dbReference type="Pfam" id="PF12796">
    <property type="entry name" value="Ank_2"/>
    <property type="match status" value="2"/>
</dbReference>
<evidence type="ECO:0000256" key="1">
    <source>
        <dbReference type="ARBA" id="ARBA00022737"/>
    </source>
</evidence>
<organism evidence="5">
    <name type="scientific">Brassica oleracea</name>
    <name type="common">Wild cabbage</name>
    <dbReference type="NCBI Taxonomy" id="3712"/>
    <lineage>
        <taxon>Eukaryota</taxon>
        <taxon>Viridiplantae</taxon>
        <taxon>Streptophyta</taxon>
        <taxon>Embryophyta</taxon>
        <taxon>Tracheophyta</taxon>
        <taxon>Spermatophyta</taxon>
        <taxon>Magnoliopsida</taxon>
        <taxon>eudicotyledons</taxon>
        <taxon>Gunneridae</taxon>
        <taxon>Pentapetalae</taxon>
        <taxon>rosids</taxon>
        <taxon>malvids</taxon>
        <taxon>Brassicales</taxon>
        <taxon>Brassicaceae</taxon>
        <taxon>Brassiceae</taxon>
        <taxon>Brassica</taxon>
    </lineage>
</organism>
<dbReference type="PANTHER" id="PTHR24186">
    <property type="entry name" value="PROTEIN PHOSPHATASE 1 REGULATORY SUBUNIT"/>
    <property type="match status" value="1"/>
</dbReference>